<dbReference type="PANTHER" id="PTHR12219:SF8">
    <property type="entry name" value="NADH DEHYDROGENASE [UBIQUINONE] IRON-SULFUR PROTEIN 4, MITOCHONDRIAL"/>
    <property type="match status" value="1"/>
</dbReference>
<evidence type="ECO:0000313" key="8">
    <source>
        <dbReference type="Proteomes" id="UP000476030"/>
    </source>
</evidence>
<keyword evidence="5" id="KW-0249">Electron transport</keyword>
<dbReference type="GO" id="GO:0016020">
    <property type="term" value="C:membrane"/>
    <property type="evidence" value="ECO:0007669"/>
    <property type="project" value="UniProtKB-SubCell"/>
</dbReference>
<evidence type="ECO:0000256" key="3">
    <source>
        <dbReference type="ARBA" id="ARBA00022660"/>
    </source>
</evidence>
<protein>
    <submittedName>
        <fullName evidence="7">ETC complex I subunit</fullName>
    </submittedName>
</protein>
<dbReference type="Pfam" id="PF04800">
    <property type="entry name" value="NDUS4"/>
    <property type="match status" value="1"/>
</dbReference>
<keyword evidence="6" id="KW-0472">Membrane</keyword>
<dbReference type="InterPro" id="IPR006885">
    <property type="entry name" value="NADH_UbQ_FeS_4_mit-like"/>
</dbReference>
<evidence type="ECO:0000313" key="7">
    <source>
        <dbReference type="EMBL" id="MZR30557.1"/>
    </source>
</evidence>
<proteinExistence type="predicted"/>
<sequence length="100" mass="11533">MAAKARIYQPAKNAMQSGRKGTKRWRLEYAPAEARYVEPLMGWTGSRDMNAEVTIDFEDKESAVAFCKANHIDYTVLEPKTRRLHLKTYADNFSYSRVRG</sequence>
<dbReference type="GO" id="GO:0022900">
    <property type="term" value="P:electron transport chain"/>
    <property type="evidence" value="ECO:0007669"/>
    <property type="project" value="InterPro"/>
</dbReference>
<name>A0A6L8W8L4_9PROT</name>
<gene>
    <name evidence="7" type="ORF">GQE98_07915</name>
</gene>
<keyword evidence="3" id="KW-0679">Respiratory chain</keyword>
<evidence type="ECO:0000256" key="4">
    <source>
        <dbReference type="ARBA" id="ARBA00022946"/>
    </source>
</evidence>
<keyword evidence="2" id="KW-0813">Transport</keyword>
<evidence type="ECO:0000256" key="5">
    <source>
        <dbReference type="ARBA" id="ARBA00022982"/>
    </source>
</evidence>
<comment type="subcellular location">
    <subcellularLocation>
        <location evidence="1">Membrane</location>
    </subcellularLocation>
</comment>
<accession>A0A6L8W8L4</accession>
<keyword evidence="8" id="KW-1185">Reference proteome</keyword>
<dbReference type="InterPro" id="IPR038532">
    <property type="entry name" value="NDUFS4-like_sf"/>
</dbReference>
<dbReference type="Gene3D" id="3.30.160.190">
    <property type="entry name" value="atu1810 like domain"/>
    <property type="match status" value="1"/>
</dbReference>
<dbReference type="RefSeq" id="WP_161315131.1">
    <property type="nucleotide sequence ID" value="NZ_WTUW01000002.1"/>
</dbReference>
<organism evidence="7 8">
    <name type="scientific">Sneathiella litorea</name>
    <dbReference type="NCBI Taxonomy" id="2606216"/>
    <lineage>
        <taxon>Bacteria</taxon>
        <taxon>Pseudomonadati</taxon>
        <taxon>Pseudomonadota</taxon>
        <taxon>Alphaproteobacteria</taxon>
        <taxon>Sneathiellales</taxon>
        <taxon>Sneathiellaceae</taxon>
        <taxon>Sneathiella</taxon>
    </lineage>
</organism>
<evidence type="ECO:0000256" key="1">
    <source>
        <dbReference type="ARBA" id="ARBA00004370"/>
    </source>
</evidence>
<dbReference type="AlphaFoldDB" id="A0A6L8W8L4"/>
<keyword evidence="4" id="KW-0809">Transit peptide</keyword>
<dbReference type="Proteomes" id="UP000476030">
    <property type="component" value="Unassembled WGS sequence"/>
</dbReference>
<evidence type="ECO:0000256" key="6">
    <source>
        <dbReference type="ARBA" id="ARBA00023136"/>
    </source>
</evidence>
<dbReference type="EMBL" id="WTUW01000002">
    <property type="protein sequence ID" value="MZR30557.1"/>
    <property type="molecule type" value="Genomic_DNA"/>
</dbReference>
<dbReference type="PANTHER" id="PTHR12219">
    <property type="entry name" value="NADH-UBIQUINONE OXIDOREDUCTASE"/>
    <property type="match status" value="1"/>
</dbReference>
<evidence type="ECO:0000256" key="2">
    <source>
        <dbReference type="ARBA" id="ARBA00022448"/>
    </source>
</evidence>
<reference evidence="7 8" key="1">
    <citation type="submission" date="2019-12" db="EMBL/GenBank/DDBJ databases">
        <title>Snethiella sp. nov. sp. isolated from sea sand.</title>
        <authorList>
            <person name="Kim J."/>
            <person name="Jeong S.E."/>
            <person name="Jung H.S."/>
            <person name="Jeon C.O."/>
        </authorList>
    </citation>
    <scope>NUCLEOTIDE SEQUENCE [LARGE SCALE GENOMIC DNA]</scope>
    <source>
        <strain evidence="7 8">DP05</strain>
    </source>
</reference>
<comment type="caution">
    <text evidence="7">The sequence shown here is derived from an EMBL/GenBank/DDBJ whole genome shotgun (WGS) entry which is preliminary data.</text>
</comment>